<evidence type="ECO:0000313" key="4">
    <source>
        <dbReference type="Proteomes" id="UP000035704"/>
    </source>
</evidence>
<comment type="similarity">
    <text evidence="1">Belongs to the LytR/CpsA/Psr (LCP) family.</text>
</comment>
<dbReference type="PATRIC" id="fig|84022.6.peg.2523"/>
<dbReference type="AlphaFoldDB" id="A0A0G3WBG5"/>
<dbReference type="Proteomes" id="UP000035704">
    <property type="component" value="Chromosome"/>
</dbReference>
<reference evidence="3 4" key="1">
    <citation type="submission" date="2014-10" db="EMBL/GenBank/DDBJ databases">
        <title>Genome sequence of Clostridium aceticum DSM 1496.</title>
        <authorList>
            <person name="Poehlein A."/>
            <person name="Schiel-Bengelsdorf B."/>
            <person name="Gottschalk G."/>
            <person name="Duerre P."/>
            <person name="Daniel R."/>
        </authorList>
    </citation>
    <scope>NUCLEOTIDE SEQUENCE [LARGE SCALE GENOMIC DNA]</scope>
    <source>
        <strain evidence="3 4">DSM 1496</strain>
    </source>
</reference>
<proteinExistence type="inferred from homology"/>
<accession>A0A0G3WBG5</accession>
<dbReference type="InterPro" id="IPR004474">
    <property type="entry name" value="LytR_CpsA_psr"/>
</dbReference>
<organism evidence="3 4">
    <name type="scientific">Clostridium aceticum</name>
    <dbReference type="NCBI Taxonomy" id="84022"/>
    <lineage>
        <taxon>Bacteria</taxon>
        <taxon>Bacillati</taxon>
        <taxon>Bacillota</taxon>
        <taxon>Clostridia</taxon>
        <taxon>Eubacteriales</taxon>
        <taxon>Clostridiaceae</taxon>
        <taxon>Clostridium</taxon>
    </lineage>
</organism>
<dbReference type="InterPro" id="IPR050922">
    <property type="entry name" value="LytR/CpsA/Psr_CW_biosynth"/>
</dbReference>
<dbReference type="RefSeq" id="WP_052661415.1">
    <property type="nucleotide sequence ID" value="NZ_CP009687.1"/>
</dbReference>
<dbReference type="OrthoDB" id="305468at2"/>
<dbReference type="Pfam" id="PF03816">
    <property type="entry name" value="LytR_cpsA_psr"/>
    <property type="match status" value="1"/>
</dbReference>
<dbReference type="PANTHER" id="PTHR33392:SF6">
    <property type="entry name" value="POLYISOPRENYL-TEICHOIC ACID--PEPTIDOGLYCAN TEICHOIC ACID TRANSFERASE TAGU"/>
    <property type="match status" value="1"/>
</dbReference>
<dbReference type="KEGG" id="cace:CACET_c25010"/>
<dbReference type="EMBL" id="CP009687">
    <property type="protein sequence ID" value="AKL95946.1"/>
    <property type="molecule type" value="Genomic_DNA"/>
</dbReference>
<dbReference type="NCBIfam" id="TIGR00350">
    <property type="entry name" value="lytR_cpsA_psr"/>
    <property type="match status" value="1"/>
</dbReference>
<feature type="domain" description="Cell envelope-related transcriptional attenuator" evidence="2">
    <location>
        <begin position="83"/>
        <end position="233"/>
    </location>
</feature>
<evidence type="ECO:0000313" key="3">
    <source>
        <dbReference type="EMBL" id="AKL95946.1"/>
    </source>
</evidence>
<evidence type="ECO:0000256" key="1">
    <source>
        <dbReference type="ARBA" id="ARBA00006068"/>
    </source>
</evidence>
<sequence length="324" mass="36653">MKKWQKYFVIFICFILFTASTYGINLYRQYKATLQAISIAENSDGDKDDSNDGNIELESLGKEPFAMLLYGISARKQLNDGGRSDTMMLALIDAQQKKVSLISIPRDSYVQIPGYRMNKINAAYPLGGSKLMMETVESWLDIELQGFVSVDFEGFIELVDLMGGIEVEVTRKMEYDDPIDGTSIRLTPGKQVLDGKNALDFVRFRQSNDGRHASDYNRMERQQQALAALAEKVTPFRVVTRLTDMMTILSDNVKTSLTPKELETLIRVFASFNPANLETTSLQGEGYYHNGAWYEKIPQGEIERVQTIIKDFFDHPSVSDPVSQ</sequence>
<dbReference type="Gene3D" id="3.40.630.190">
    <property type="entry name" value="LCP protein"/>
    <property type="match status" value="1"/>
</dbReference>
<keyword evidence="4" id="KW-1185">Reference proteome</keyword>
<evidence type="ECO:0000259" key="2">
    <source>
        <dbReference type="Pfam" id="PF03816"/>
    </source>
</evidence>
<name>A0A0G3WBG5_9CLOT</name>
<dbReference type="STRING" id="84022.CACET_c25010"/>
<gene>
    <name evidence="3" type="ORF">CACET_c25010</name>
</gene>
<protein>
    <submittedName>
        <fullName evidence="3">Transcriptional attenuator, LytR family</fullName>
    </submittedName>
</protein>
<dbReference type="PANTHER" id="PTHR33392">
    <property type="entry name" value="POLYISOPRENYL-TEICHOIC ACID--PEPTIDOGLYCAN TEICHOIC ACID TRANSFERASE TAGU"/>
    <property type="match status" value="1"/>
</dbReference>